<dbReference type="KEGG" id="fat:DVK85_10975"/>
<sequence length="351" mass="38792">MQTIDSFIVMVVCIIVIVYNLFHLDVVVEFFNNIEKLFKTIIMKKHLLFGAALLASIFSLNAQTTSFETSEGFILGEINGQNNWSLYGDTPSANATVSDDYLSDGDYSLKLVSTNSQPEDLYGVFSPVYTIDGATYEVTQDVYVDGLDTTNGTNLYLYSFNYDATTEALTAVSSVIFNYDGSIYAVSGYDDAGDYEYAALGTFTADTWYNVRTRFNEAGTIDYYINDVAITTINAYEGTTINILGFLYDDWATSYNIDNVTVSTTLGVNDVLVSSFAVYPNPVNDIVTISNDNNTFINSYKIIDINGRIVKSADINNVTTLQINMSDLVSGIYIMKVSSDKGEIVKKVVKN</sequence>
<dbReference type="NCBIfam" id="TIGR04183">
    <property type="entry name" value="Por_Secre_tail"/>
    <property type="match status" value="1"/>
</dbReference>
<dbReference type="AlphaFoldDB" id="A0A345HDR3"/>
<dbReference type="EMBL" id="CP031188">
    <property type="protein sequence ID" value="AXG74723.1"/>
    <property type="molecule type" value="Genomic_DNA"/>
</dbReference>
<keyword evidence="1" id="KW-0732">Signal</keyword>
<accession>A0A345HDR3</accession>
<dbReference type="Pfam" id="PF18962">
    <property type="entry name" value="Por_Secre_tail"/>
    <property type="match status" value="1"/>
</dbReference>
<gene>
    <name evidence="4" type="ORF">DVK85_10975</name>
</gene>
<evidence type="ECO:0000256" key="1">
    <source>
        <dbReference type="ARBA" id="ARBA00022729"/>
    </source>
</evidence>
<keyword evidence="2" id="KW-0472">Membrane</keyword>
<feature type="domain" description="Secretion system C-terminal sorting" evidence="3">
    <location>
        <begin position="278"/>
        <end position="349"/>
    </location>
</feature>
<keyword evidence="5" id="KW-1185">Reference proteome</keyword>
<evidence type="ECO:0000256" key="2">
    <source>
        <dbReference type="SAM" id="Phobius"/>
    </source>
</evidence>
<protein>
    <submittedName>
        <fullName evidence="4">T9SS C-terminal target domain-containing protein</fullName>
    </submittedName>
</protein>
<name>A0A345HDR3_9FLAO</name>
<feature type="transmembrane region" description="Helical" evidence="2">
    <location>
        <begin position="6"/>
        <end position="26"/>
    </location>
</feature>
<dbReference type="OrthoDB" id="1288696at2"/>
<dbReference type="Proteomes" id="UP000253951">
    <property type="component" value="Chromosome"/>
</dbReference>
<evidence type="ECO:0000313" key="4">
    <source>
        <dbReference type="EMBL" id="AXG74723.1"/>
    </source>
</evidence>
<evidence type="ECO:0000313" key="5">
    <source>
        <dbReference type="Proteomes" id="UP000253951"/>
    </source>
</evidence>
<keyword evidence="2" id="KW-0812">Transmembrane</keyword>
<organism evidence="4 5">
    <name type="scientific">Flavobacterium arcticum</name>
    <dbReference type="NCBI Taxonomy" id="1784713"/>
    <lineage>
        <taxon>Bacteria</taxon>
        <taxon>Pseudomonadati</taxon>
        <taxon>Bacteroidota</taxon>
        <taxon>Flavobacteriia</taxon>
        <taxon>Flavobacteriales</taxon>
        <taxon>Flavobacteriaceae</taxon>
        <taxon>Flavobacterium</taxon>
    </lineage>
</organism>
<proteinExistence type="predicted"/>
<evidence type="ECO:0000259" key="3">
    <source>
        <dbReference type="Pfam" id="PF18962"/>
    </source>
</evidence>
<reference evidence="4 5" key="1">
    <citation type="submission" date="2018-07" db="EMBL/GenBank/DDBJ databases">
        <title>Complete genome sequence of Flavobacterium arcticum type strain SM1502T.</title>
        <authorList>
            <person name="Li Y."/>
            <person name="Li D.-D."/>
        </authorList>
    </citation>
    <scope>NUCLEOTIDE SEQUENCE [LARGE SCALE GENOMIC DNA]</scope>
    <source>
        <strain evidence="4 5">SM1502</strain>
    </source>
</reference>
<dbReference type="InterPro" id="IPR026444">
    <property type="entry name" value="Secre_tail"/>
</dbReference>
<keyword evidence="2" id="KW-1133">Transmembrane helix</keyword>